<feature type="domain" description="Enoyl reductase (ER)" evidence="1">
    <location>
        <begin position="9"/>
        <end position="330"/>
    </location>
</feature>
<dbReference type="EMBL" id="JACIJO010000003">
    <property type="protein sequence ID" value="MBB6328128.1"/>
    <property type="molecule type" value="Genomic_DNA"/>
</dbReference>
<dbReference type="GO" id="GO:0016491">
    <property type="term" value="F:oxidoreductase activity"/>
    <property type="evidence" value="ECO:0007669"/>
    <property type="project" value="InterPro"/>
</dbReference>
<keyword evidence="3" id="KW-1185">Reference proteome</keyword>
<organism evidence="2 3">
    <name type="scientific">Algoriphagus iocasae</name>
    <dbReference type="NCBI Taxonomy" id="1836499"/>
    <lineage>
        <taxon>Bacteria</taxon>
        <taxon>Pseudomonadati</taxon>
        <taxon>Bacteroidota</taxon>
        <taxon>Cytophagia</taxon>
        <taxon>Cytophagales</taxon>
        <taxon>Cyclobacteriaceae</taxon>
        <taxon>Algoriphagus</taxon>
    </lineage>
</organism>
<dbReference type="InterPro" id="IPR036291">
    <property type="entry name" value="NAD(P)-bd_dom_sf"/>
</dbReference>
<dbReference type="PANTHER" id="PTHR45033:SF3">
    <property type="entry name" value="DEHYDROGENASE, PUTATIVE (AFU_ORTHOLOGUE AFUA_2G13270)-RELATED"/>
    <property type="match status" value="1"/>
</dbReference>
<dbReference type="SUPFAM" id="SSF50129">
    <property type="entry name" value="GroES-like"/>
    <property type="match status" value="1"/>
</dbReference>
<dbReference type="RefSeq" id="WP_184496874.1">
    <property type="nucleotide sequence ID" value="NZ_JACIJO010000003.1"/>
</dbReference>
<dbReference type="Pfam" id="PF08240">
    <property type="entry name" value="ADH_N"/>
    <property type="match status" value="1"/>
</dbReference>
<dbReference type="AlphaFoldDB" id="A0A841MZQ8"/>
<dbReference type="Gene3D" id="3.40.50.720">
    <property type="entry name" value="NAD(P)-binding Rossmann-like Domain"/>
    <property type="match status" value="1"/>
</dbReference>
<name>A0A841MZQ8_9BACT</name>
<gene>
    <name evidence="2" type="ORF">FHS59_003771</name>
</gene>
<dbReference type="PANTHER" id="PTHR45033">
    <property type="match status" value="1"/>
</dbReference>
<dbReference type="Proteomes" id="UP000588604">
    <property type="component" value="Unassembled WGS sequence"/>
</dbReference>
<reference evidence="2 3" key="1">
    <citation type="submission" date="2020-08" db="EMBL/GenBank/DDBJ databases">
        <title>Genomic Encyclopedia of Type Strains, Phase IV (KMG-IV): sequencing the most valuable type-strain genomes for metagenomic binning, comparative biology and taxonomic classification.</title>
        <authorList>
            <person name="Goeker M."/>
        </authorList>
    </citation>
    <scope>NUCLEOTIDE SEQUENCE [LARGE SCALE GENOMIC DNA]</scope>
    <source>
        <strain evidence="2 3">DSM 102044</strain>
    </source>
</reference>
<evidence type="ECO:0000313" key="3">
    <source>
        <dbReference type="Proteomes" id="UP000588604"/>
    </source>
</evidence>
<sequence length="332" mass="36266">MKAITLDSKSPSKLSLTQVQERVLEFGEVKVSIRAAALNHRDEWCRKGLYPNIQDGIILGSDGAGVVEEVGDGVDLAWVGKEVIINPAINWGQDQKAQSKEFEILGMPRNGTLAEKAIVPADRLVLKPEHLSFEEAAALPLAGLTAYRALFYHGQVKHGEKVLITGFGGGVAQFAFQYALAAGAEVFASSSSKEKRSVATKLGAEDVFDYSEKDWAEKALKSSGGIDLIIDSAAGNTFNDLLQVLNPGGRLIFYGATRGNISELNARKIFWNQLKIQGTTMGSDQDFEEMVQFVKEQEIKPLIDQVFPFTDCDKAFDRMKDGKQLGKIVLVP</sequence>
<accession>A0A841MZQ8</accession>
<dbReference type="InterPro" id="IPR013154">
    <property type="entry name" value="ADH-like_N"/>
</dbReference>
<protein>
    <submittedName>
        <fullName evidence="2">NADPH:quinone reductase-like Zn-dependent oxidoreductase</fullName>
    </submittedName>
</protein>
<dbReference type="InterPro" id="IPR013149">
    <property type="entry name" value="ADH-like_C"/>
</dbReference>
<dbReference type="Pfam" id="PF00107">
    <property type="entry name" value="ADH_zinc_N"/>
    <property type="match status" value="1"/>
</dbReference>
<dbReference type="SMART" id="SM00829">
    <property type="entry name" value="PKS_ER"/>
    <property type="match status" value="1"/>
</dbReference>
<dbReference type="SUPFAM" id="SSF51735">
    <property type="entry name" value="NAD(P)-binding Rossmann-fold domains"/>
    <property type="match status" value="1"/>
</dbReference>
<evidence type="ECO:0000313" key="2">
    <source>
        <dbReference type="EMBL" id="MBB6328128.1"/>
    </source>
</evidence>
<evidence type="ECO:0000259" key="1">
    <source>
        <dbReference type="SMART" id="SM00829"/>
    </source>
</evidence>
<dbReference type="InterPro" id="IPR052711">
    <property type="entry name" value="Zinc_ADH-like"/>
</dbReference>
<comment type="caution">
    <text evidence="2">The sequence shown here is derived from an EMBL/GenBank/DDBJ whole genome shotgun (WGS) entry which is preliminary data.</text>
</comment>
<dbReference type="InterPro" id="IPR011032">
    <property type="entry name" value="GroES-like_sf"/>
</dbReference>
<dbReference type="Gene3D" id="3.90.180.10">
    <property type="entry name" value="Medium-chain alcohol dehydrogenases, catalytic domain"/>
    <property type="match status" value="1"/>
</dbReference>
<proteinExistence type="predicted"/>
<dbReference type="InterPro" id="IPR020843">
    <property type="entry name" value="ER"/>
</dbReference>